<evidence type="ECO:0000256" key="6">
    <source>
        <dbReference type="ARBA" id="ARBA00023004"/>
    </source>
</evidence>
<keyword evidence="5" id="KW-0560">Oxidoreductase</keyword>
<comment type="caution">
    <text evidence="8">The sequence shown here is derived from an EMBL/GenBank/DDBJ whole genome shotgun (WGS) entry which is preliminary data.</text>
</comment>
<name>A0A024P4X4_9BACI</name>
<organism evidence="8 9">
    <name type="scientific">Halobacillus karajensis</name>
    <dbReference type="NCBI Taxonomy" id="195088"/>
    <lineage>
        <taxon>Bacteria</taxon>
        <taxon>Bacillati</taxon>
        <taxon>Bacillota</taxon>
        <taxon>Bacilli</taxon>
        <taxon>Bacillales</taxon>
        <taxon>Bacillaceae</taxon>
        <taxon>Halobacillus</taxon>
    </lineage>
</organism>
<sequence length="235" mass="26806">MLINSSRIYVFVSVLSKLEEVDEKLTTKVKEFSIFDHTGNKIRTEDREIAIIAQMEDPKVAILGNVASKAECEELIRLSKDRLNRSKIGSKHEVSDIRTSSSTFLPEDDVTAGVEKRLAQIMNVPVSHGEGLHILNYKPGQEYKAHYDYFKSKGNVTNNSRISTLVLYLNDVEEGGETYFPHMNLSISPHQGMAVYFEYFYSDPEVNERTLHGGAPVIVGEKWATTMWVRRKQYR</sequence>
<evidence type="ECO:0000256" key="2">
    <source>
        <dbReference type="ARBA" id="ARBA00022723"/>
    </source>
</evidence>
<dbReference type="EMBL" id="CCDI010000002">
    <property type="protein sequence ID" value="CDQ23828.1"/>
    <property type="molecule type" value="Genomic_DNA"/>
</dbReference>
<evidence type="ECO:0000256" key="1">
    <source>
        <dbReference type="ARBA" id="ARBA00001961"/>
    </source>
</evidence>
<evidence type="ECO:0000313" key="8">
    <source>
        <dbReference type="EMBL" id="CDQ23828.1"/>
    </source>
</evidence>
<dbReference type="GO" id="GO:0004656">
    <property type="term" value="F:procollagen-proline 4-dioxygenase activity"/>
    <property type="evidence" value="ECO:0007669"/>
    <property type="project" value="TreeGrafter"/>
</dbReference>
<dbReference type="GO" id="GO:0005506">
    <property type="term" value="F:iron ion binding"/>
    <property type="evidence" value="ECO:0007669"/>
    <property type="project" value="InterPro"/>
</dbReference>
<dbReference type="AlphaFoldDB" id="A0A024P4X4"/>
<dbReference type="InterPro" id="IPR005123">
    <property type="entry name" value="Oxoglu/Fe-dep_dioxygenase_dom"/>
</dbReference>
<keyword evidence="4" id="KW-0223">Dioxygenase</keyword>
<evidence type="ECO:0000313" key="9">
    <source>
        <dbReference type="Proteomes" id="UP000028868"/>
    </source>
</evidence>
<dbReference type="Gene3D" id="2.60.120.620">
    <property type="entry name" value="q2cbj1_9rhob like domain"/>
    <property type="match status" value="1"/>
</dbReference>
<keyword evidence="2" id="KW-0479">Metal-binding</keyword>
<protein>
    <submittedName>
        <fullName evidence="8">2OG-Fe(II) oxygenase superfamily protein</fullName>
    </submittedName>
</protein>
<dbReference type="SMART" id="SM00702">
    <property type="entry name" value="P4Hc"/>
    <property type="match status" value="1"/>
</dbReference>
<dbReference type="PANTHER" id="PTHR10869">
    <property type="entry name" value="PROLYL 4-HYDROXYLASE ALPHA SUBUNIT"/>
    <property type="match status" value="1"/>
</dbReference>
<dbReference type="InterPro" id="IPR045054">
    <property type="entry name" value="P4HA-like"/>
</dbReference>
<reference evidence="8 9" key="2">
    <citation type="submission" date="2014-05" db="EMBL/GenBank/DDBJ databases">
        <title>Draft genome sequence of Halobacillus karajensis HK-03.</title>
        <authorList>
            <person name="Khelaifia S."/>
            <person name="Croce O."/>
            <person name="Lagier J.C."/>
            <person name="Raoult D."/>
        </authorList>
    </citation>
    <scope>NUCLEOTIDE SEQUENCE [LARGE SCALE GENOMIC DNA]</scope>
    <source>
        <strain evidence="8 9">HD-03</strain>
    </source>
</reference>
<evidence type="ECO:0000256" key="4">
    <source>
        <dbReference type="ARBA" id="ARBA00022964"/>
    </source>
</evidence>
<evidence type="ECO:0000256" key="5">
    <source>
        <dbReference type="ARBA" id="ARBA00023002"/>
    </source>
</evidence>
<dbReference type="GO" id="GO:0031418">
    <property type="term" value="F:L-ascorbic acid binding"/>
    <property type="evidence" value="ECO:0007669"/>
    <property type="project" value="UniProtKB-KW"/>
</dbReference>
<dbReference type="Proteomes" id="UP000028868">
    <property type="component" value="Unassembled WGS sequence"/>
</dbReference>
<evidence type="ECO:0000259" key="7">
    <source>
        <dbReference type="PROSITE" id="PS51471"/>
    </source>
</evidence>
<dbReference type="PROSITE" id="PS51471">
    <property type="entry name" value="FE2OG_OXY"/>
    <property type="match status" value="1"/>
</dbReference>
<keyword evidence="3" id="KW-0847">Vitamin C</keyword>
<dbReference type="InterPro" id="IPR044862">
    <property type="entry name" value="Pro_4_hyd_alph_FE2OG_OXY"/>
</dbReference>
<reference evidence="9" key="1">
    <citation type="submission" date="2014-03" db="EMBL/GenBank/DDBJ databases">
        <authorList>
            <person name="Urmite Genomes U."/>
        </authorList>
    </citation>
    <scope>NUCLEOTIDE SEQUENCE [LARGE SCALE GENOMIC DNA]</scope>
    <source>
        <strain evidence="9">HD-03</strain>
    </source>
</reference>
<proteinExistence type="predicted"/>
<comment type="cofactor">
    <cofactor evidence="1">
        <name>L-ascorbate</name>
        <dbReference type="ChEBI" id="CHEBI:38290"/>
    </cofactor>
</comment>
<gene>
    <name evidence="8" type="ORF">BN983_02081</name>
</gene>
<dbReference type="Pfam" id="PF13640">
    <property type="entry name" value="2OG-FeII_Oxy_3"/>
    <property type="match status" value="1"/>
</dbReference>
<keyword evidence="9" id="KW-1185">Reference proteome</keyword>
<accession>A0A024P4X4</accession>
<dbReference type="InterPro" id="IPR006620">
    <property type="entry name" value="Pro_4_hyd_alph"/>
</dbReference>
<dbReference type="PANTHER" id="PTHR10869:SF246">
    <property type="entry name" value="TRANSMEMBRANE PROLYL 4-HYDROXYLASE"/>
    <property type="match status" value="1"/>
</dbReference>
<evidence type="ECO:0000256" key="3">
    <source>
        <dbReference type="ARBA" id="ARBA00022896"/>
    </source>
</evidence>
<keyword evidence="6" id="KW-0408">Iron</keyword>
<feature type="domain" description="Fe2OG dioxygenase" evidence="7">
    <location>
        <begin position="128"/>
        <end position="231"/>
    </location>
</feature>